<dbReference type="EMBL" id="JACHMI010000001">
    <property type="protein sequence ID" value="MBB6546543.1"/>
    <property type="molecule type" value="Genomic_DNA"/>
</dbReference>
<dbReference type="Proteomes" id="UP000565579">
    <property type="component" value="Unassembled WGS sequence"/>
</dbReference>
<dbReference type="InterPro" id="IPR008030">
    <property type="entry name" value="NmrA-like"/>
</dbReference>
<gene>
    <name evidence="2" type="ORF">HD593_001338</name>
</gene>
<proteinExistence type="predicted"/>
<protein>
    <submittedName>
        <fullName evidence="2">Uncharacterized protein YbjT (DUF2867 family)</fullName>
    </submittedName>
</protein>
<dbReference type="RefSeq" id="WP_185101330.1">
    <property type="nucleotide sequence ID" value="NZ_BAAAXY010000196.1"/>
</dbReference>
<dbReference type="InterPro" id="IPR036291">
    <property type="entry name" value="NAD(P)-bd_dom_sf"/>
</dbReference>
<dbReference type="Gene3D" id="3.90.25.10">
    <property type="entry name" value="UDP-galactose 4-epimerase, domain 1"/>
    <property type="match status" value="1"/>
</dbReference>
<dbReference type="PANTHER" id="PTHR43162:SF1">
    <property type="entry name" value="PRESTALK A DIFFERENTIATION PROTEIN A"/>
    <property type="match status" value="1"/>
</dbReference>
<dbReference type="Gene3D" id="3.40.50.720">
    <property type="entry name" value="NAD(P)-binding Rossmann-like Domain"/>
    <property type="match status" value="1"/>
</dbReference>
<dbReference type="InterPro" id="IPR051604">
    <property type="entry name" value="Ergot_Alk_Oxidoreductase"/>
</dbReference>
<dbReference type="AlphaFoldDB" id="A0A7X0NN66"/>
<organism evidence="2 3">
    <name type="scientific">Nonomuraea rubra</name>
    <dbReference type="NCBI Taxonomy" id="46180"/>
    <lineage>
        <taxon>Bacteria</taxon>
        <taxon>Bacillati</taxon>
        <taxon>Actinomycetota</taxon>
        <taxon>Actinomycetes</taxon>
        <taxon>Streptosporangiales</taxon>
        <taxon>Streptosporangiaceae</taxon>
        <taxon>Nonomuraea</taxon>
    </lineage>
</organism>
<dbReference type="Pfam" id="PF05368">
    <property type="entry name" value="NmrA"/>
    <property type="match status" value="1"/>
</dbReference>
<reference evidence="2 3" key="1">
    <citation type="submission" date="2020-08" db="EMBL/GenBank/DDBJ databases">
        <title>Sequencing the genomes of 1000 actinobacteria strains.</title>
        <authorList>
            <person name="Klenk H.-P."/>
        </authorList>
    </citation>
    <scope>NUCLEOTIDE SEQUENCE [LARGE SCALE GENOMIC DNA]</scope>
    <source>
        <strain evidence="2 3">DSM 43768</strain>
    </source>
</reference>
<evidence type="ECO:0000259" key="1">
    <source>
        <dbReference type="Pfam" id="PF05368"/>
    </source>
</evidence>
<accession>A0A7X0NN66</accession>
<name>A0A7X0NN66_9ACTN</name>
<feature type="domain" description="NmrA-like" evidence="1">
    <location>
        <begin position="2"/>
        <end position="97"/>
    </location>
</feature>
<evidence type="ECO:0000313" key="3">
    <source>
        <dbReference type="Proteomes" id="UP000565579"/>
    </source>
</evidence>
<dbReference type="PANTHER" id="PTHR43162">
    <property type="match status" value="1"/>
</dbReference>
<sequence>MTFLVTGATGSVGRHVVAHLLEAGHRVRALTRDPSRARLPEGAEVVQGDLSRAESLVPALEGVEGVHLIDAADSAYAPLQNGAEIVAALRDAGVRRVTLLSGWSPGTLEAAVTGSDLAWTHVQPTEFMANALAWAEPVRTRGVIEEPFAATRTAMVHEADIGAVIATALTEDGHEGHSYGLTGPELLDVPAKVRILSEAIGREIAFRELTVDEMRERYRAQGVPEHMIEFQIEVFGNVPEGAYQVTPTVEQVTGRPPRTFARWAAEHAGAFSPGRGA</sequence>
<dbReference type="SUPFAM" id="SSF51735">
    <property type="entry name" value="NAD(P)-binding Rossmann-fold domains"/>
    <property type="match status" value="1"/>
</dbReference>
<keyword evidence="3" id="KW-1185">Reference proteome</keyword>
<evidence type="ECO:0000313" key="2">
    <source>
        <dbReference type="EMBL" id="MBB6546543.1"/>
    </source>
</evidence>
<comment type="caution">
    <text evidence="2">The sequence shown here is derived from an EMBL/GenBank/DDBJ whole genome shotgun (WGS) entry which is preliminary data.</text>
</comment>